<dbReference type="EMBL" id="AWUW01000157">
    <property type="protein sequence ID" value="ERJ63647.1"/>
    <property type="molecule type" value="Genomic_DNA"/>
</dbReference>
<evidence type="ECO:0000313" key="1">
    <source>
        <dbReference type="EMBL" id="ERJ63647.1"/>
    </source>
</evidence>
<proteinExistence type="predicted"/>
<gene>
    <name evidence="1" type="ORF">HMPREF1555_02304</name>
</gene>
<accession>A0A0E2LMX1</accession>
<name>A0A0E2LMX1_PORGN</name>
<dbReference type="AlphaFoldDB" id="A0A0E2LMX1"/>
<evidence type="ECO:0000313" key="2">
    <source>
        <dbReference type="Proteomes" id="UP000016630"/>
    </source>
</evidence>
<sequence>MVIAKINIKPHLAEYMRAKFWDSDLQAVRLPDKDDLYITIYNLTSKRPANAGIDDGNLPIAIPHRREGKNPACWNYLGVRATVQIESLIEVRFWAELHQYLDEQKHRYNIDYIASIEVFMNRYDIQSISDEALRKNYYRWKRSLRPTAETRSYRKRR</sequence>
<protein>
    <submittedName>
        <fullName evidence="1">Uncharacterized protein</fullName>
    </submittedName>
</protein>
<reference evidence="1 2" key="1">
    <citation type="submission" date="2013-06" db="EMBL/GenBank/DDBJ databases">
        <authorList>
            <person name="Weinstock G."/>
            <person name="Sodergren E."/>
            <person name="Lobos E.A."/>
            <person name="Fulton L."/>
            <person name="Fulton R."/>
            <person name="Courtney L."/>
            <person name="Fronick C."/>
            <person name="O'Laughlin M."/>
            <person name="Godfrey J."/>
            <person name="Wilson R.M."/>
            <person name="Miner T."/>
            <person name="Farmer C."/>
            <person name="Delehaunty K."/>
            <person name="Cordes M."/>
            <person name="Minx P."/>
            <person name="Tomlinson C."/>
            <person name="Chen J."/>
            <person name="Wollam A."/>
            <person name="Pepin K.H."/>
            <person name="Bhonagiri V."/>
            <person name="Zhang X."/>
            <person name="Warren W."/>
            <person name="Mitreva M."/>
            <person name="Mardis E.R."/>
            <person name="Wilson R.K."/>
        </authorList>
    </citation>
    <scope>NUCLEOTIDE SEQUENCE [LARGE SCALE GENOMIC DNA]</scope>
    <source>
        <strain evidence="1 2">F0570</strain>
    </source>
</reference>
<organism evidence="1 2">
    <name type="scientific">Porphyromonas gingivalis F0570</name>
    <dbReference type="NCBI Taxonomy" id="1227271"/>
    <lineage>
        <taxon>Bacteria</taxon>
        <taxon>Pseudomonadati</taxon>
        <taxon>Bacteroidota</taxon>
        <taxon>Bacteroidia</taxon>
        <taxon>Bacteroidales</taxon>
        <taxon>Porphyromonadaceae</taxon>
        <taxon>Porphyromonas</taxon>
    </lineage>
</organism>
<dbReference type="Proteomes" id="UP000016630">
    <property type="component" value="Unassembled WGS sequence"/>
</dbReference>
<comment type="caution">
    <text evidence="1">The sequence shown here is derived from an EMBL/GenBank/DDBJ whole genome shotgun (WGS) entry which is preliminary data.</text>
</comment>
<dbReference type="HOGENOM" id="CLU_116609_1_0_10"/>